<keyword evidence="1" id="KW-0472">Membrane</keyword>
<feature type="transmembrane region" description="Helical" evidence="1">
    <location>
        <begin position="127"/>
        <end position="147"/>
    </location>
</feature>
<feature type="transmembrane region" description="Helical" evidence="1">
    <location>
        <begin position="7"/>
        <end position="26"/>
    </location>
</feature>
<evidence type="ECO:0008006" key="4">
    <source>
        <dbReference type="Google" id="ProtNLM"/>
    </source>
</evidence>
<reference evidence="2 3" key="1">
    <citation type="journal article" date="2016" name="Nat. Commun.">
        <title>Thousands of microbial genomes shed light on interconnected biogeochemical processes in an aquifer system.</title>
        <authorList>
            <person name="Anantharaman K."/>
            <person name="Brown C.T."/>
            <person name="Hug L.A."/>
            <person name="Sharon I."/>
            <person name="Castelle C.J."/>
            <person name="Probst A.J."/>
            <person name="Thomas B.C."/>
            <person name="Singh A."/>
            <person name="Wilkins M.J."/>
            <person name="Karaoz U."/>
            <person name="Brodie E.L."/>
            <person name="Williams K.H."/>
            <person name="Hubbard S.S."/>
            <person name="Banfield J.F."/>
        </authorList>
    </citation>
    <scope>NUCLEOTIDE SEQUENCE [LARGE SCALE GENOMIC DNA]</scope>
</reference>
<feature type="transmembrane region" description="Helical" evidence="1">
    <location>
        <begin position="363"/>
        <end position="379"/>
    </location>
</feature>
<comment type="caution">
    <text evidence="2">The sequence shown here is derived from an EMBL/GenBank/DDBJ whole genome shotgun (WGS) entry which is preliminary data.</text>
</comment>
<feature type="transmembrane region" description="Helical" evidence="1">
    <location>
        <begin position="97"/>
        <end position="120"/>
    </location>
</feature>
<feature type="transmembrane region" description="Helical" evidence="1">
    <location>
        <begin position="334"/>
        <end position="351"/>
    </location>
</feature>
<protein>
    <recommendedName>
        <fullName evidence="4">Glycosyltransferase RgtA/B/C/D-like domain-containing protein</fullName>
    </recommendedName>
</protein>
<dbReference type="STRING" id="1797715.A3D81_02715"/>
<dbReference type="AlphaFoldDB" id="A0A1F5GJM1"/>
<dbReference type="EMBL" id="MFBE01000006">
    <property type="protein sequence ID" value="OGD91987.1"/>
    <property type="molecule type" value="Genomic_DNA"/>
</dbReference>
<dbReference type="Proteomes" id="UP000178492">
    <property type="component" value="Unassembled WGS sequence"/>
</dbReference>
<proteinExistence type="predicted"/>
<evidence type="ECO:0000313" key="2">
    <source>
        <dbReference type="EMBL" id="OGD91987.1"/>
    </source>
</evidence>
<keyword evidence="1" id="KW-0812">Transmembrane</keyword>
<accession>A0A1F5GJM1</accession>
<name>A0A1F5GJM1_9BACT</name>
<evidence type="ECO:0000256" key="1">
    <source>
        <dbReference type="SAM" id="Phobius"/>
    </source>
</evidence>
<sequence length="547" mass="63389">MRNILRVDKFLIATFALFGFIFWHLAKEMLQVRPDGWYAGHINLWGDLAFHLSLINKFQESDKFLPDNPIFAGDKINYPIFADWITAQIARIVGIDFALFITTSLAGILLIAVAIIFVKIFIKKSSVVFLSLMFFFLNGGFGFYYFFRDLFYSQQNFLIFITHLPRQYTDLKDQGYWWINNYLAYLLPQRGFLIAIPVTLVIFSLLYLGQTRNKTKFFILAGFLSGALPLIQAHSLLAVFLVSACFFGFMLPSSVFRKDFLKNWLSFAVITILVAFPLFKTISTQGNPLEFIRFEPGWTSNENIFWFWFKNLGIFGPLLVISAVWLLIKNRHLFNLYVPFAIIFLLSNLFVFQPWDFDNSKLLLYWYFASSIVVAYFLHDQFFSGGFLRRILGSILVFFLTLSGLIDIFRTFTPVTNYQMFSKKDLMLASEIKTLTPKDVVFVTASNHNHPIPVLTGRSTLLGYPGWLWSHGINYYQREADISQVYSGTEQADNIIKKYKVSYVTVGPNETASFNVNANYFEKFPEINLGYDWQIYNVSNLWSDGER</sequence>
<feature type="transmembrane region" description="Helical" evidence="1">
    <location>
        <begin position="263"/>
        <end position="283"/>
    </location>
</feature>
<feature type="transmembrane region" description="Helical" evidence="1">
    <location>
        <begin position="303"/>
        <end position="327"/>
    </location>
</feature>
<feature type="transmembrane region" description="Helical" evidence="1">
    <location>
        <begin position="215"/>
        <end position="231"/>
    </location>
</feature>
<feature type="transmembrane region" description="Helical" evidence="1">
    <location>
        <begin position="191"/>
        <end position="208"/>
    </location>
</feature>
<organism evidence="2 3">
    <name type="scientific">Candidatus Curtissbacteria bacterium RIFCSPHIGHO2_02_FULL_40_17</name>
    <dbReference type="NCBI Taxonomy" id="1797715"/>
    <lineage>
        <taxon>Bacteria</taxon>
        <taxon>Candidatus Curtissiibacteriota</taxon>
    </lineage>
</organism>
<keyword evidence="1" id="KW-1133">Transmembrane helix</keyword>
<gene>
    <name evidence="2" type="ORF">A3D81_02715</name>
</gene>
<feature type="transmembrane region" description="Helical" evidence="1">
    <location>
        <begin position="391"/>
        <end position="412"/>
    </location>
</feature>
<feature type="transmembrane region" description="Helical" evidence="1">
    <location>
        <begin position="237"/>
        <end position="256"/>
    </location>
</feature>
<evidence type="ECO:0000313" key="3">
    <source>
        <dbReference type="Proteomes" id="UP000178492"/>
    </source>
</evidence>